<protein>
    <recommendedName>
        <fullName evidence="1">Methyltransferase type 11 domain-containing protein</fullName>
    </recommendedName>
</protein>
<dbReference type="KEGG" id="abat:CFX1CAM_2169"/>
<dbReference type="AlphaFoldDB" id="A0A1Y6K6K2"/>
<evidence type="ECO:0000259" key="1">
    <source>
        <dbReference type="Pfam" id="PF08241"/>
    </source>
</evidence>
<dbReference type="Proteomes" id="UP000195514">
    <property type="component" value="Chromosome I"/>
</dbReference>
<dbReference type="GO" id="GO:0008757">
    <property type="term" value="F:S-adenosylmethionine-dependent methyltransferase activity"/>
    <property type="evidence" value="ECO:0007669"/>
    <property type="project" value="InterPro"/>
</dbReference>
<reference evidence="3" key="1">
    <citation type="submission" date="2017-05" db="EMBL/GenBank/DDBJ databases">
        <authorList>
            <person name="Kirkegaard R."/>
            <person name="Mcilroy J S."/>
        </authorList>
    </citation>
    <scope>NUCLEOTIDE SEQUENCE [LARGE SCALE GENOMIC DNA]</scope>
</reference>
<name>A0A1Y6K6K2_9CHLR</name>
<dbReference type="Gene3D" id="3.40.50.150">
    <property type="entry name" value="Vaccinia Virus protein VP39"/>
    <property type="match status" value="1"/>
</dbReference>
<dbReference type="OrthoDB" id="9071885at2"/>
<dbReference type="RefSeq" id="WP_087863026.1">
    <property type="nucleotide sequence ID" value="NZ_LT859958.1"/>
</dbReference>
<organism evidence="2 3">
    <name type="scientific">Candidatus Brevifilum fermentans</name>
    <dbReference type="NCBI Taxonomy" id="1986204"/>
    <lineage>
        <taxon>Bacteria</taxon>
        <taxon>Bacillati</taxon>
        <taxon>Chloroflexota</taxon>
        <taxon>Anaerolineae</taxon>
        <taxon>Anaerolineales</taxon>
        <taxon>Anaerolineaceae</taxon>
        <taxon>Candidatus Brevifilum</taxon>
    </lineage>
</organism>
<dbReference type="InterPro" id="IPR013216">
    <property type="entry name" value="Methyltransf_11"/>
</dbReference>
<gene>
    <name evidence="2" type="ORF">CFX1CAM_2169</name>
</gene>
<evidence type="ECO:0000313" key="3">
    <source>
        <dbReference type="Proteomes" id="UP000195514"/>
    </source>
</evidence>
<dbReference type="Pfam" id="PF08241">
    <property type="entry name" value="Methyltransf_11"/>
    <property type="match status" value="1"/>
</dbReference>
<evidence type="ECO:0000313" key="2">
    <source>
        <dbReference type="EMBL" id="SMX55234.1"/>
    </source>
</evidence>
<sequence length="276" mass="32297">MASKFRKHIQKIHRDFDGIVGHIFSRAPYLTSVVEKAPNQLEPENFHEFTFSKSSHFQNFRLLPTYRRQTLATCDLKVYQDLFVYTFILENIPKGAKILELGGGDSRIIDCLKDDYEFWNLDKIEGQGHGPKRAAKAQGFKLVRDYIGNFSTELPEQYFDFVYSISAMEHFSTDEKAIKNIVDDLQRLLKSHACCLHCVDALLFQDHLWVHPIINYLTGKINGIKEETDFEKISTAKDLWTIPEYAYYTRWFHITKKHLSVFGRPFSINLFWKTVL</sequence>
<keyword evidence="3" id="KW-1185">Reference proteome</keyword>
<feature type="domain" description="Methyltransferase type 11" evidence="1">
    <location>
        <begin position="99"/>
        <end position="182"/>
    </location>
</feature>
<accession>A0A1Y6K6K2</accession>
<dbReference type="EMBL" id="LT859958">
    <property type="protein sequence ID" value="SMX55234.1"/>
    <property type="molecule type" value="Genomic_DNA"/>
</dbReference>
<proteinExistence type="predicted"/>
<dbReference type="SUPFAM" id="SSF53335">
    <property type="entry name" value="S-adenosyl-L-methionine-dependent methyltransferases"/>
    <property type="match status" value="1"/>
</dbReference>
<dbReference type="InterPro" id="IPR029063">
    <property type="entry name" value="SAM-dependent_MTases_sf"/>
</dbReference>